<accession>A0ABP9PN88</accession>
<dbReference type="RefSeq" id="WP_345738827.1">
    <property type="nucleotide sequence ID" value="NZ_BAABIA010000013.1"/>
</dbReference>
<comment type="caution">
    <text evidence="1">The sequence shown here is derived from an EMBL/GenBank/DDBJ whole genome shotgun (WGS) entry which is preliminary data.</text>
</comment>
<dbReference type="Proteomes" id="UP001499852">
    <property type="component" value="Unassembled WGS sequence"/>
</dbReference>
<gene>
    <name evidence="1" type="ORF">GCM10023213_46580</name>
</gene>
<sequence length="140" mass="15869">MNTKAKLTLAIMLMLVLLPASWITYSRHAARVYLSDGDTSLKDIGFFPASGEMYAEGVGFVDSTLYYQASVTPEEVTWLDRIPAVTSIEAPPSSPLWWRLALWWHGRSSSIRYFRTAEKWPCIYAYSKEAGIIFGTVEYD</sequence>
<reference evidence="2" key="1">
    <citation type="journal article" date="2019" name="Int. J. Syst. Evol. Microbiol.">
        <title>The Global Catalogue of Microorganisms (GCM) 10K type strain sequencing project: providing services to taxonomists for standard genome sequencing and annotation.</title>
        <authorList>
            <consortium name="The Broad Institute Genomics Platform"/>
            <consortium name="The Broad Institute Genome Sequencing Center for Infectious Disease"/>
            <person name="Wu L."/>
            <person name="Ma J."/>
        </authorList>
    </citation>
    <scope>NUCLEOTIDE SEQUENCE [LARGE SCALE GENOMIC DNA]</scope>
    <source>
        <strain evidence="2">JCM 18053</strain>
    </source>
</reference>
<evidence type="ECO:0000313" key="1">
    <source>
        <dbReference type="EMBL" id="GAA5149220.1"/>
    </source>
</evidence>
<name>A0ABP9PN88_9BACT</name>
<keyword evidence="2" id="KW-1185">Reference proteome</keyword>
<protein>
    <recommendedName>
        <fullName evidence="3">YHS domain-containing protein</fullName>
    </recommendedName>
</protein>
<dbReference type="EMBL" id="BAABIA010000013">
    <property type="protein sequence ID" value="GAA5149220.1"/>
    <property type="molecule type" value="Genomic_DNA"/>
</dbReference>
<evidence type="ECO:0008006" key="3">
    <source>
        <dbReference type="Google" id="ProtNLM"/>
    </source>
</evidence>
<organism evidence="1 2">
    <name type="scientific">Prosthecobacter algae</name>
    <dbReference type="NCBI Taxonomy" id="1144682"/>
    <lineage>
        <taxon>Bacteria</taxon>
        <taxon>Pseudomonadati</taxon>
        <taxon>Verrucomicrobiota</taxon>
        <taxon>Verrucomicrobiia</taxon>
        <taxon>Verrucomicrobiales</taxon>
        <taxon>Verrucomicrobiaceae</taxon>
        <taxon>Prosthecobacter</taxon>
    </lineage>
</organism>
<proteinExistence type="predicted"/>
<evidence type="ECO:0000313" key="2">
    <source>
        <dbReference type="Proteomes" id="UP001499852"/>
    </source>
</evidence>